<organism evidence="2 3">
    <name type="scientific">Haloarcula rubripromontorii</name>
    <dbReference type="NCBI Taxonomy" id="1705562"/>
    <lineage>
        <taxon>Archaea</taxon>
        <taxon>Methanobacteriati</taxon>
        <taxon>Methanobacteriota</taxon>
        <taxon>Stenosarchaea group</taxon>
        <taxon>Halobacteria</taxon>
        <taxon>Halobacteriales</taxon>
        <taxon>Haloarculaceae</taxon>
        <taxon>Haloarcula</taxon>
    </lineage>
</organism>
<keyword evidence="1" id="KW-0812">Transmembrane</keyword>
<proteinExistence type="predicted"/>
<feature type="transmembrane region" description="Helical" evidence="1">
    <location>
        <begin position="89"/>
        <end position="110"/>
    </location>
</feature>
<feature type="transmembrane region" description="Helical" evidence="1">
    <location>
        <begin position="6"/>
        <end position="23"/>
    </location>
</feature>
<evidence type="ECO:0000313" key="2">
    <source>
        <dbReference type="EMBL" id="KOX91462.1"/>
    </source>
</evidence>
<dbReference type="EMBL" id="LIUF01000010">
    <property type="protein sequence ID" value="KOX91462.1"/>
    <property type="molecule type" value="Genomic_DNA"/>
</dbReference>
<protein>
    <submittedName>
        <fullName evidence="2">Uncharacterized protein</fullName>
    </submittedName>
</protein>
<sequence length="121" mass="13202">MIKSKWAQGVLALTLGSISGFYFSNATQEMWFGGLIGIVVGVSVFGFLSFSDLLFPHQNLNWWHSLLSFLLLTVISTPRATSVIKTTSLYGTILFLAGVLISGVTIGIGIDRNFANERVDE</sequence>
<dbReference type="AlphaFoldDB" id="A0A0M9AGF4"/>
<gene>
    <name evidence="2" type="ORF">AMS69_18370</name>
</gene>
<dbReference type="Proteomes" id="UP000037729">
    <property type="component" value="Unassembled WGS sequence"/>
</dbReference>
<keyword evidence="1" id="KW-1133">Transmembrane helix</keyword>
<keyword evidence="3" id="KW-1185">Reference proteome</keyword>
<dbReference type="RefSeq" id="WP_053969485.1">
    <property type="nucleotide sequence ID" value="NZ_LIUF01000010.1"/>
</dbReference>
<comment type="caution">
    <text evidence="2">The sequence shown here is derived from an EMBL/GenBank/DDBJ whole genome shotgun (WGS) entry which is preliminary data.</text>
</comment>
<keyword evidence="1" id="KW-0472">Membrane</keyword>
<reference evidence="2 3" key="1">
    <citation type="submission" date="2015-08" db="EMBL/GenBank/DDBJ databases">
        <title>Genomes of Isolates from Cabo Rojo, PR.</title>
        <authorList>
            <person name="Sanchez-Nieves R.L."/>
            <person name="Montalvo-Rodriguez R."/>
        </authorList>
    </citation>
    <scope>NUCLEOTIDE SEQUENCE [LARGE SCALE GENOMIC DNA]</scope>
    <source>
        <strain evidence="2 3">SL3</strain>
    </source>
</reference>
<evidence type="ECO:0000256" key="1">
    <source>
        <dbReference type="SAM" id="Phobius"/>
    </source>
</evidence>
<dbReference type="PATRIC" id="fig|1705562.3.peg.714"/>
<name>A0A0M9AGF4_9EURY</name>
<evidence type="ECO:0000313" key="3">
    <source>
        <dbReference type="Proteomes" id="UP000037729"/>
    </source>
</evidence>
<feature type="transmembrane region" description="Helical" evidence="1">
    <location>
        <begin position="60"/>
        <end position="77"/>
    </location>
</feature>
<accession>A0A0M9AGF4</accession>
<feature type="transmembrane region" description="Helical" evidence="1">
    <location>
        <begin position="30"/>
        <end position="48"/>
    </location>
</feature>